<reference evidence="1" key="1">
    <citation type="journal article" date="2014" name="Int. J. Syst. Evol. Microbiol.">
        <title>Complete genome sequence of Corynebacterium casei LMG S-19264T (=DSM 44701T), isolated from a smear-ripened cheese.</title>
        <authorList>
            <consortium name="US DOE Joint Genome Institute (JGI-PGF)"/>
            <person name="Walter F."/>
            <person name="Albersmeier A."/>
            <person name="Kalinowski J."/>
            <person name="Ruckert C."/>
        </authorList>
    </citation>
    <scope>NUCLEOTIDE SEQUENCE</scope>
    <source>
        <strain evidence="1">CGMCC 4.7430</strain>
    </source>
</reference>
<sequence length="60" mass="6114">MIMMTFEGCGRFGLTAQGGHAPPPTAATAPSASGAPVVRVCLVHARSNKARGRSYSGGIR</sequence>
<organism evidence="1 2">
    <name type="scientific">Nonomuraea glycinis</name>
    <dbReference type="NCBI Taxonomy" id="2047744"/>
    <lineage>
        <taxon>Bacteria</taxon>
        <taxon>Bacillati</taxon>
        <taxon>Actinomycetota</taxon>
        <taxon>Actinomycetes</taxon>
        <taxon>Streptosporangiales</taxon>
        <taxon>Streptosporangiaceae</taxon>
        <taxon>Nonomuraea</taxon>
    </lineage>
</organism>
<dbReference type="AlphaFoldDB" id="A0A918E6M4"/>
<reference evidence="1" key="2">
    <citation type="submission" date="2020-09" db="EMBL/GenBank/DDBJ databases">
        <authorList>
            <person name="Sun Q."/>
            <person name="Zhou Y."/>
        </authorList>
    </citation>
    <scope>NUCLEOTIDE SEQUENCE</scope>
    <source>
        <strain evidence="1">CGMCC 4.7430</strain>
    </source>
</reference>
<dbReference type="EMBL" id="BMNK01000006">
    <property type="protein sequence ID" value="GGP08600.1"/>
    <property type="molecule type" value="Genomic_DNA"/>
</dbReference>
<protein>
    <submittedName>
        <fullName evidence="1">Uncharacterized protein</fullName>
    </submittedName>
</protein>
<name>A0A918E6M4_9ACTN</name>
<comment type="caution">
    <text evidence="1">The sequence shown here is derived from an EMBL/GenBank/DDBJ whole genome shotgun (WGS) entry which is preliminary data.</text>
</comment>
<accession>A0A918E6M4</accession>
<evidence type="ECO:0000313" key="2">
    <source>
        <dbReference type="Proteomes" id="UP000660745"/>
    </source>
</evidence>
<proteinExistence type="predicted"/>
<gene>
    <name evidence="1" type="ORF">GCM10012278_40970</name>
</gene>
<keyword evidence="2" id="KW-1185">Reference proteome</keyword>
<evidence type="ECO:0000313" key="1">
    <source>
        <dbReference type="EMBL" id="GGP08600.1"/>
    </source>
</evidence>
<dbReference type="Proteomes" id="UP000660745">
    <property type="component" value="Unassembled WGS sequence"/>
</dbReference>